<keyword evidence="3" id="KW-1185">Reference proteome</keyword>
<dbReference type="EMBL" id="JACIEH010000001">
    <property type="protein sequence ID" value="MBB4097023.1"/>
    <property type="molecule type" value="Genomic_DNA"/>
</dbReference>
<dbReference type="AlphaFoldDB" id="A0A7W6JP71"/>
<dbReference type="RefSeq" id="WP_183994361.1">
    <property type="nucleotide sequence ID" value="NZ_JACIEH010000001.1"/>
</dbReference>
<proteinExistence type="predicted"/>
<organism evidence="2 3">
    <name type="scientific">Sphingomonas kyeonggiensis</name>
    <dbReference type="NCBI Taxonomy" id="1268553"/>
    <lineage>
        <taxon>Bacteria</taxon>
        <taxon>Pseudomonadati</taxon>
        <taxon>Pseudomonadota</taxon>
        <taxon>Alphaproteobacteria</taxon>
        <taxon>Sphingomonadales</taxon>
        <taxon>Sphingomonadaceae</taxon>
        <taxon>Sphingomonas</taxon>
    </lineage>
</organism>
<name>A0A7W6JP71_9SPHN</name>
<protein>
    <submittedName>
        <fullName evidence="2">Uncharacterized protein</fullName>
    </submittedName>
</protein>
<evidence type="ECO:0000256" key="1">
    <source>
        <dbReference type="SAM" id="MobiDB-lite"/>
    </source>
</evidence>
<feature type="compositionally biased region" description="Basic and acidic residues" evidence="1">
    <location>
        <begin position="43"/>
        <end position="55"/>
    </location>
</feature>
<feature type="region of interest" description="Disordered" evidence="1">
    <location>
        <begin position="41"/>
        <end position="88"/>
    </location>
</feature>
<comment type="caution">
    <text evidence="2">The sequence shown here is derived from an EMBL/GenBank/DDBJ whole genome shotgun (WGS) entry which is preliminary data.</text>
</comment>
<sequence>MNKQHDYYQARAARQREMAEQLSGSAREQYLTLAAMYEALATEPKKPEESPREAKVQVPELQPEPEEDETAYLQRRAREERARASNSDDPAVRRIRFEMADEYLRRAEAAKVA</sequence>
<evidence type="ECO:0000313" key="3">
    <source>
        <dbReference type="Proteomes" id="UP000557392"/>
    </source>
</evidence>
<accession>A0A7W6JP71</accession>
<evidence type="ECO:0000313" key="2">
    <source>
        <dbReference type="EMBL" id="MBB4097023.1"/>
    </source>
</evidence>
<reference evidence="2 3" key="1">
    <citation type="submission" date="2020-08" db="EMBL/GenBank/DDBJ databases">
        <title>Genomic Encyclopedia of Type Strains, Phase IV (KMG-IV): sequencing the most valuable type-strain genomes for metagenomic binning, comparative biology and taxonomic classification.</title>
        <authorList>
            <person name="Goeker M."/>
        </authorList>
    </citation>
    <scope>NUCLEOTIDE SEQUENCE [LARGE SCALE GENOMIC DNA]</scope>
    <source>
        <strain evidence="2 3">DSM 101806</strain>
    </source>
</reference>
<dbReference type="Proteomes" id="UP000557392">
    <property type="component" value="Unassembled WGS sequence"/>
</dbReference>
<gene>
    <name evidence="2" type="ORF">GGR46_000556</name>
</gene>